<dbReference type="EMBL" id="OE000474">
    <property type="protein sequence ID" value="CAD7453961.1"/>
    <property type="molecule type" value="Genomic_DNA"/>
</dbReference>
<dbReference type="AlphaFoldDB" id="A0A7R9IAV5"/>
<protein>
    <submittedName>
        <fullName evidence="1">Uncharacterized protein</fullName>
    </submittedName>
</protein>
<organism evidence="1">
    <name type="scientific">Timema tahoe</name>
    <dbReference type="NCBI Taxonomy" id="61484"/>
    <lineage>
        <taxon>Eukaryota</taxon>
        <taxon>Metazoa</taxon>
        <taxon>Ecdysozoa</taxon>
        <taxon>Arthropoda</taxon>
        <taxon>Hexapoda</taxon>
        <taxon>Insecta</taxon>
        <taxon>Pterygota</taxon>
        <taxon>Neoptera</taxon>
        <taxon>Polyneoptera</taxon>
        <taxon>Phasmatodea</taxon>
        <taxon>Timematodea</taxon>
        <taxon>Timematoidea</taxon>
        <taxon>Timematidae</taxon>
        <taxon>Timema</taxon>
    </lineage>
</organism>
<name>A0A7R9IAV5_9NEOP</name>
<sequence>MNETTKEVQTPVTSLVPNVKVEVEDCNFATTQLISGQGDHIKVEDITNLPHCERSNNLKAGEDELFILKRSNEGSKIKYLNEPTKECTQTSDNINLYNVTKNSEGDNSEKDVLENVEKDKKENSKKCVQNQSDTGVKVVAKILQTDCTNQG</sequence>
<gene>
    <name evidence="1" type="ORF">TTEB3V08_LOCUS2078</name>
</gene>
<accession>A0A7R9IAV5</accession>
<proteinExistence type="predicted"/>
<evidence type="ECO:0000313" key="1">
    <source>
        <dbReference type="EMBL" id="CAD7453961.1"/>
    </source>
</evidence>
<reference evidence="1" key="1">
    <citation type="submission" date="2020-11" db="EMBL/GenBank/DDBJ databases">
        <authorList>
            <person name="Tran Van P."/>
        </authorList>
    </citation>
    <scope>NUCLEOTIDE SEQUENCE</scope>
</reference>